<evidence type="ECO:0000259" key="3">
    <source>
        <dbReference type="SMART" id="SM00363"/>
    </source>
</evidence>
<sequence length="161" mass="18137">MANRHGRSSSKDGEAGPEASSQRIDKWLVFARVVKTRSIAQQLVEAKKVRLNKEKIDNPARNVRVGDVLTISYSSRVHVFQVLGFAGRRGSPGDAQALYEDLNAPVVEVDQGSSDRAEADEIVAAPFQDILDVMVRKRKDPVQRDKDRRKARKERAQRKSW</sequence>
<evidence type="ECO:0000256" key="1">
    <source>
        <dbReference type="PROSITE-ProRule" id="PRU00182"/>
    </source>
</evidence>
<feature type="compositionally biased region" description="Basic residues" evidence="2">
    <location>
        <begin position="149"/>
        <end position="161"/>
    </location>
</feature>
<evidence type="ECO:0000313" key="4">
    <source>
        <dbReference type="EMBL" id="BAT30941.1"/>
    </source>
</evidence>
<evidence type="ECO:0000256" key="2">
    <source>
        <dbReference type="SAM" id="MobiDB-lite"/>
    </source>
</evidence>
<dbReference type="SMART" id="SM00363">
    <property type="entry name" value="S4"/>
    <property type="match status" value="1"/>
</dbReference>
<dbReference type="InterPro" id="IPR002942">
    <property type="entry name" value="S4_RNA-bd"/>
</dbReference>
<dbReference type="PROSITE" id="PS50889">
    <property type="entry name" value="S4"/>
    <property type="match status" value="1"/>
</dbReference>
<dbReference type="GO" id="GO:0003723">
    <property type="term" value="F:RNA binding"/>
    <property type="evidence" value="ECO:0007669"/>
    <property type="project" value="UniProtKB-KW"/>
</dbReference>
<dbReference type="Pfam" id="PF01479">
    <property type="entry name" value="S4"/>
    <property type="match status" value="1"/>
</dbReference>
<name>A0A0P0Z814_9HYPH</name>
<dbReference type="AlphaFoldDB" id="A0A0P0Z814"/>
<reference evidence="4" key="1">
    <citation type="journal article" date="2015" name="Proc. Natl. Acad. Sci. U.S.A.">
        <title>Bacterial clade with the ribosomal RNA operon on a small plasmid rather than the chromosome.</title>
        <authorList>
            <person name="Anda M."/>
            <person name="Ohtsubo Y."/>
            <person name="Okubo T."/>
            <person name="Sugawara M."/>
            <person name="Nagata Y."/>
            <person name="Tsuda M."/>
            <person name="Minamisawa K."/>
            <person name="Mitsui H."/>
        </authorList>
    </citation>
    <scope>NUCLEOTIDE SEQUENCE</scope>
    <source>
        <strain evidence="4">DSM 15513</strain>
    </source>
</reference>
<dbReference type="Gene3D" id="3.10.290.10">
    <property type="entry name" value="RNA-binding S4 domain"/>
    <property type="match status" value="1"/>
</dbReference>
<protein>
    <submittedName>
        <fullName evidence="4">RNA-binding S4</fullName>
    </submittedName>
</protein>
<feature type="region of interest" description="Disordered" evidence="2">
    <location>
        <begin position="138"/>
        <end position="161"/>
    </location>
</feature>
<dbReference type="EMBL" id="LC066395">
    <property type="protein sequence ID" value="BAT30941.1"/>
    <property type="molecule type" value="Genomic_DNA"/>
</dbReference>
<proteinExistence type="predicted"/>
<feature type="domain" description="RNA-binding S4" evidence="3">
    <location>
        <begin position="22"/>
        <end position="85"/>
    </location>
</feature>
<keyword evidence="1" id="KW-0694">RNA-binding</keyword>
<accession>A0A0P0Z814</accession>
<dbReference type="OrthoDB" id="9797176at2"/>
<dbReference type="CDD" id="cd00165">
    <property type="entry name" value="S4"/>
    <property type="match status" value="1"/>
</dbReference>
<dbReference type="RefSeq" id="WP_007067586.1">
    <property type="nucleotide sequence ID" value="NZ_BBWO01000012.1"/>
</dbReference>
<organism evidence="4">
    <name type="scientific">Fulvimarina pelagi</name>
    <dbReference type="NCBI Taxonomy" id="217511"/>
    <lineage>
        <taxon>Bacteria</taxon>
        <taxon>Pseudomonadati</taxon>
        <taxon>Pseudomonadota</taxon>
        <taxon>Alphaproteobacteria</taxon>
        <taxon>Hyphomicrobiales</taxon>
        <taxon>Aurantimonadaceae</taxon>
        <taxon>Fulvimarina</taxon>
    </lineage>
</organism>
<dbReference type="SUPFAM" id="SSF55174">
    <property type="entry name" value="Alpha-L RNA-binding motif"/>
    <property type="match status" value="1"/>
</dbReference>
<dbReference type="InterPro" id="IPR036986">
    <property type="entry name" value="S4_RNA-bd_sf"/>
</dbReference>